<protein>
    <recommendedName>
        <fullName evidence="7">Small ribosomal subunit protein uS14</fullName>
    </recommendedName>
</protein>
<reference evidence="8" key="1">
    <citation type="journal article" date="2014" name="Int. J. Syst. Evol. Microbiol.">
        <title>Complete genome sequence of Corynebacterium casei LMG S-19264T (=DSM 44701T), isolated from a smear-ripened cheese.</title>
        <authorList>
            <consortium name="US DOE Joint Genome Institute (JGI-PGF)"/>
            <person name="Walter F."/>
            <person name="Albersmeier A."/>
            <person name="Kalinowski J."/>
            <person name="Ruckert C."/>
        </authorList>
    </citation>
    <scope>NUCLEOTIDE SEQUENCE</scope>
    <source>
        <strain evidence="8">JCM 16108</strain>
    </source>
</reference>
<gene>
    <name evidence="7" type="primary">rps14</name>
    <name evidence="8" type="ORF">GCM10009017_02430</name>
    <name evidence="9" type="ORF">J2752_000783</name>
</gene>
<evidence type="ECO:0000313" key="9">
    <source>
        <dbReference type="EMBL" id="MBP1953902.1"/>
    </source>
</evidence>
<dbReference type="PANTHER" id="PTHR12010:SF2">
    <property type="entry name" value="40S RIBOSOMAL PROTEIN S29"/>
    <property type="match status" value="1"/>
</dbReference>
<dbReference type="Proteomes" id="UP000614609">
    <property type="component" value="Unassembled WGS sequence"/>
</dbReference>
<dbReference type="GO" id="GO:0002181">
    <property type="term" value="P:cytoplasmic translation"/>
    <property type="evidence" value="ECO:0007669"/>
    <property type="project" value="TreeGrafter"/>
</dbReference>
<feature type="binding site" evidence="7">
    <location>
        <position position="35"/>
    </location>
    <ligand>
        <name>Zn(2+)</name>
        <dbReference type="ChEBI" id="CHEBI:29105"/>
    </ligand>
</feature>
<comment type="subunit">
    <text evidence="7">Part of the 30S ribosomal subunit.</text>
</comment>
<evidence type="ECO:0000313" key="10">
    <source>
        <dbReference type="Proteomes" id="UP000614609"/>
    </source>
</evidence>
<dbReference type="PROSITE" id="PS00527">
    <property type="entry name" value="RIBOSOMAL_S14"/>
    <property type="match status" value="1"/>
</dbReference>
<evidence type="ECO:0000256" key="5">
    <source>
        <dbReference type="ARBA" id="ARBA00022980"/>
    </source>
</evidence>
<feature type="binding site" evidence="7">
    <location>
        <position position="20"/>
    </location>
    <ligand>
        <name>Zn(2+)</name>
        <dbReference type="ChEBI" id="CHEBI:29105"/>
    </ligand>
</feature>
<dbReference type="GO" id="GO:0008270">
    <property type="term" value="F:zinc ion binding"/>
    <property type="evidence" value="ECO:0007669"/>
    <property type="project" value="UniProtKB-UniRule"/>
</dbReference>
<dbReference type="EMBL" id="JAGGKO010000001">
    <property type="protein sequence ID" value="MBP1953902.1"/>
    <property type="molecule type" value="Genomic_DNA"/>
</dbReference>
<reference evidence="9" key="3">
    <citation type="submission" date="2021-03" db="EMBL/GenBank/DDBJ databases">
        <title>Genomic Encyclopedia of Type Strains, Phase IV (KMG-IV): sequencing the most valuable type-strain genomes for metagenomic binning, comparative biology and taxonomic classification.</title>
        <authorList>
            <person name="Goeker M."/>
        </authorList>
    </citation>
    <scope>NUCLEOTIDE SEQUENCE</scope>
    <source>
        <strain evidence="9">DSM 22443</strain>
    </source>
</reference>
<feature type="binding site" evidence="7">
    <location>
        <position position="38"/>
    </location>
    <ligand>
        <name>Zn(2+)</name>
        <dbReference type="ChEBI" id="CHEBI:29105"/>
    </ligand>
</feature>
<keyword evidence="2 7" id="KW-0699">rRNA-binding</keyword>
<dbReference type="GO" id="GO:0019843">
    <property type="term" value="F:rRNA binding"/>
    <property type="evidence" value="ECO:0007669"/>
    <property type="project" value="UniProtKB-UniRule"/>
</dbReference>
<comment type="function">
    <text evidence="7">Binds 16S rRNA, required for the assembly of 30S particles.</text>
</comment>
<dbReference type="Gene3D" id="4.10.830.10">
    <property type="entry name" value="30s Ribosomal Protein S14, Chain N"/>
    <property type="match status" value="1"/>
</dbReference>
<dbReference type="RefSeq" id="WP_020220819.1">
    <property type="nucleotide sequence ID" value="NZ_BMOO01000001.1"/>
</dbReference>
<keyword evidence="4 7" id="KW-0694">RNA-binding</keyword>
<comment type="cofactor">
    <cofactor evidence="7">
        <name>Zn(2+)</name>
        <dbReference type="ChEBI" id="CHEBI:29105"/>
    </cofactor>
    <text evidence="7">Binds 1 zinc ion per subunit.</text>
</comment>
<evidence type="ECO:0000256" key="7">
    <source>
        <dbReference type="HAMAP-Rule" id="MF_01364"/>
    </source>
</evidence>
<dbReference type="InterPro" id="IPR018271">
    <property type="entry name" value="Ribosomal_uS14_CS"/>
</dbReference>
<evidence type="ECO:0000256" key="3">
    <source>
        <dbReference type="ARBA" id="ARBA00022833"/>
    </source>
</evidence>
<evidence type="ECO:0000256" key="4">
    <source>
        <dbReference type="ARBA" id="ARBA00022884"/>
    </source>
</evidence>
<reference evidence="8" key="2">
    <citation type="submission" date="2020-09" db="EMBL/GenBank/DDBJ databases">
        <authorList>
            <person name="Sun Q."/>
            <person name="Ohkuma M."/>
        </authorList>
    </citation>
    <scope>NUCLEOTIDE SEQUENCE</scope>
    <source>
        <strain evidence="8">JCM 16108</strain>
    </source>
</reference>
<dbReference type="AlphaFoldDB" id="A0A830FKC0"/>
<sequence length="52" mass="6121">MSEAAHEHEETGQTHECRRCGRNQGLVGKYDVWLCRQCFREIARSMGFKKYS</sequence>
<keyword evidence="1 7" id="KW-0479">Metal-binding</keyword>
<evidence type="ECO:0000256" key="1">
    <source>
        <dbReference type="ARBA" id="ARBA00022723"/>
    </source>
</evidence>
<dbReference type="GO" id="GO:0022627">
    <property type="term" value="C:cytosolic small ribosomal subunit"/>
    <property type="evidence" value="ECO:0007669"/>
    <property type="project" value="TreeGrafter"/>
</dbReference>
<keyword evidence="5 7" id="KW-0689">Ribosomal protein</keyword>
<dbReference type="GO" id="GO:0003735">
    <property type="term" value="F:structural constituent of ribosome"/>
    <property type="evidence" value="ECO:0007669"/>
    <property type="project" value="InterPro"/>
</dbReference>
<accession>A0A830FKC0</accession>
<dbReference type="OrthoDB" id="5615at2157"/>
<dbReference type="EMBL" id="BMOO01000001">
    <property type="protein sequence ID" value="GGM55688.1"/>
    <property type="molecule type" value="Genomic_DNA"/>
</dbReference>
<dbReference type="FunFam" id="4.10.830.10:FF:000002">
    <property type="entry name" value="40S ribosomal protein S29"/>
    <property type="match status" value="1"/>
</dbReference>
<dbReference type="InterPro" id="IPR023676">
    <property type="entry name" value="Ribosomal_uS14_arc"/>
</dbReference>
<dbReference type="InterPro" id="IPR001209">
    <property type="entry name" value="Ribosomal_uS14"/>
</dbReference>
<dbReference type="SUPFAM" id="SSF57716">
    <property type="entry name" value="Glucocorticoid receptor-like (DNA-binding domain)"/>
    <property type="match status" value="1"/>
</dbReference>
<keyword evidence="3 7" id="KW-0862">Zinc</keyword>
<dbReference type="InterPro" id="IPR039744">
    <property type="entry name" value="RIbosomal_uS14_euk_arc"/>
</dbReference>
<comment type="similarity">
    <text evidence="7">Belongs to the universal ribosomal protein uS14 family. Zinc-binding uS14 subfamily.</text>
</comment>
<name>A0A830FKC0_9EURY</name>
<dbReference type="PANTHER" id="PTHR12010">
    <property type="entry name" value="40S RIBOSOMAL PROTEIN S29"/>
    <property type="match status" value="1"/>
</dbReference>
<dbReference type="Proteomes" id="UP000765891">
    <property type="component" value="Unassembled WGS sequence"/>
</dbReference>
<organism evidence="8 10">
    <name type="scientific">Halarchaeum rubridurum</name>
    <dbReference type="NCBI Taxonomy" id="489911"/>
    <lineage>
        <taxon>Archaea</taxon>
        <taxon>Methanobacteriati</taxon>
        <taxon>Methanobacteriota</taxon>
        <taxon>Stenosarchaea group</taxon>
        <taxon>Halobacteria</taxon>
        <taxon>Halobacteriales</taxon>
        <taxon>Halobacteriaceae</taxon>
    </lineage>
</organism>
<dbReference type="Pfam" id="PF00253">
    <property type="entry name" value="Ribosomal_S14"/>
    <property type="match status" value="1"/>
</dbReference>
<keyword evidence="6 7" id="KW-0687">Ribonucleoprotein</keyword>
<evidence type="ECO:0000256" key="2">
    <source>
        <dbReference type="ARBA" id="ARBA00022730"/>
    </source>
</evidence>
<comment type="caution">
    <text evidence="8">The sequence shown here is derived from an EMBL/GenBank/DDBJ whole genome shotgun (WGS) entry which is preliminary data.</text>
</comment>
<proteinExistence type="inferred from homology"/>
<dbReference type="HAMAP" id="MF_01364_A">
    <property type="entry name" value="Ribosomal_uS14_2_A"/>
    <property type="match status" value="1"/>
</dbReference>
<evidence type="ECO:0000313" key="8">
    <source>
        <dbReference type="EMBL" id="GGM55688.1"/>
    </source>
</evidence>
<keyword evidence="10" id="KW-1185">Reference proteome</keyword>
<feature type="binding site" evidence="7">
    <location>
        <position position="17"/>
    </location>
    <ligand>
        <name>Zn(2+)</name>
        <dbReference type="ChEBI" id="CHEBI:29105"/>
    </ligand>
</feature>
<dbReference type="NCBIfam" id="NF004424">
    <property type="entry name" value="PRK05766.1"/>
    <property type="match status" value="1"/>
</dbReference>
<evidence type="ECO:0000256" key="6">
    <source>
        <dbReference type="ARBA" id="ARBA00023274"/>
    </source>
</evidence>
<dbReference type="InterPro" id="IPR043140">
    <property type="entry name" value="Ribosomal_uS14_sf"/>
</dbReference>